<name>A0AAI9UIU0_9PEZI</name>
<feature type="non-terminal residue" evidence="3">
    <location>
        <position position="1"/>
    </location>
</feature>
<evidence type="ECO:0000313" key="3">
    <source>
        <dbReference type="EMBL" id="KAK1457816.1"/>
    </source>
</evidence>
<gene>
    <name evidence="3" type="ORF">CMEL01_15799</name>
</gene>
<accession>A0AAI9UIU0</accession>
<dbReference type="InterPro" id="IPR045518">
    <property type="entry name" value="2EXR"/>
</dbReference>
<keyword evidence="4" id="KW-1185">Reference proteome</keyword>
<dbReference type="PANTHER" id="PTHR35910">
    <property type="entry name" value="2EXR DOMAIN-CONTAINING PROTEIN"/>
    <property type="match status" value="1"/>
</dbReference>
<dbReference type="Pfam" id="PF20150">
    <property type="entry name" value="2EXR"/>
    <property type="match status" value="1"/>
</dbReference>
<comment type="caution">
    <text evidence="3">The sequence shown here is derived from an EMBL/GenBank/DDBJ whole genome shotgun (WGS) entry which is preliminary data.</text>
</comment>
<dbReference type="AlphaFoldDB" id="A0AAI9UIU0"/>
<evidence type="ECO:0000259" key="2">
    <source>
        <dbReference type="Pfam" id="PF20150"/>
    </source>
</evidence>
<sequence length="397" mass="44441">PEETESDTTTALSSFPLEKRRTSTGLFIASTFSEFFQFFHLSTTFSSLTKGTLTLLLFTPLPFTHIHTCRRFGHNYTMDDTVEHNDGMGDPHHDVSYTSPQPASLITDLADLDLFEEVKPRTFHLFKDLPPEIRTKIWRLAAPKPAVVERISNSTTLAYELHRPVPALLQVCQESRAEMLYDPENPRGLRDEQFEMLHLSRGHQAQGKGVYMNYRHDTLFIYRGPAQSIMPSALSFINLRHLAMEWGLRPCWVQGHCHEGVRLLRQFPNLKTFTLLVTFHPFNSVPLGESGRKHREQTQKRRALNEIKSWVLGAIDQALEQDANARAAAAAAAAAAEAVASNDANVDTTSGSSSESTSTTSATPQSSTHTTVSPAIWNPPEVRVVPKTKYWSMPALA</sequence>
<feature type="region of interest" description="Disordered" evidence="1">
    <location>
        <begin position="340"/>
        <end position="375"/>
    </location>
</feature>
<protein>
    <recommendedName>
        <fullName evidence="2">2EXR domain-containing protein</fullName>
    </recommendedName>
</protein>
<feature type="compositionally biased region" description="Low complexity" evidence="1">
    <location>
        <begin position="340"/>
        <end position="371"/>
    </location>
</feature>
<reference evidence="3 4" key="1">
    <citation type="submission" date="2016-10" db="EMBL/GenBank/DDBJ databases">
        <title>The genome sequence of Colletotrichum fioriniae PJ7.</title>
        <authorList>
            <person name="Baroncelli R."/>
        </authorList>
    </citation>
    <scope>NUCLEOTIDE SEQUENCE [LARGE SCALE GENOMIC DNA]</scope>
    <source>
        <strain evidence="3">Col 31</strain>
    </source>
</reference>
<dbReference type="Proteomes" id="UP001239795">
    <property type="component" value="Unassembled WGS sequence"/>
</dbReference>
<organism evidence="3 4">
    <name type="scientific">Colletotrichum melonis</name>
    <dbReference type="NCBI Taxonomy" id="1209925"/>
    <lineage>
        <taxon>Eukaryota</taxon>
        <taxon>Fungi</taxon>
        <taxon>Dikarya</taxon>
        <taxon>Ascomycota</taxon>
        <taxon>Pezizomycotina</taxon>
        <taxon>Sordariomycetes</taxon>
        <taxon>Hypocreomycetidae</taxon>
        <taxon>Glomerellales</taxon>
        <taxon>Glomerellaceae</taxon>
        <taxon>Colletotrichum</taxon>
        <taxon>Colletotrichum acutatum species complex</taxon>
    </lineage>
</organism>
<dbReference type="PANTHER" id="PTHR35910:SF6">
    <property type="entry name" value="2EXR DOMAIN-CONTAINING PROTEIN"/>
    <property type="match status" value="1"/>
</dbReference>
<feature type="domain" description="2EXR" evidence="2">
    <location>
        <begin position="123"/>
        <end position="219"/>
    </location>
</feature>
<evidence type="ECO:0000256" key="1">
    <source>
        <dbReference type="SAM" id="MobiDB-lite"/>
    </source>
</evidence>
<dbReference type="EMBL" id="MLGG01000015">
    <property type="protein sequence ID" value="KAK1457816.1"/>
    <property type="molecule type" value="Genomic_DNA"/>
</dbReference>
<proteinExistence type="predicted"/>
<evidence type="ECO:0000313" key="4">
    <source>
        <dbReference type="Proteomes" id="UP001239795"/>
    </source>
</evidence>